<dbReference type="PROSITE" id="PS51186">
    <property type="entry name" value="GNAT"/>
    <property type="match status" value="1"/>
</dbReference>
<reference evidence="2 3" key="1">
    <citation type="submission" date="2021-07" db="EMBL/GenBank/DDBJ databases">
        <title>Flavobacterium sp. nov. isolated from sediment on the Taihu Lake.</title>
        <authorList>
            <person name="Qu J.-H."/>
        </authorList>
    </citation>
    <scope>NUCLEOTIDE SEQUENCE [LARGE SCALE GENOMIC DNA]</scope>
    <source>
        <strain evidence="2 3">NAS39</strain>
    </source>
</reference>
<keyword evidence="3" id="KW-1185">Reference proteome</keyword>
<protein>
    <submittedName>
        <fullName evidence="2">GNAT family N-acetyltransferase</fullName>
    </submittedName>
</protein>
<dbReference type="Proteomes" id="UP000812031">
    <property type="component" value="Unassembled WGS sequence"/>
</dbReference>
<organism evidence="2 3">
    <name type="scientific">Flavobacterium taihuense</name>
    <dbReference type="NCBI Taxonomy" id="2857508"/>
    <lineage>
        <taxon>Bacteria</taxon>
        <taxon>Pseudomonadati</taxon>
        <taxon>Bacteroidota</taxon>
        <taxon>Flavobacteriia</taxon>
        <taxon>Flavobacteriales</taxon>
        <taxon>Flavobacteriaceae</taxon>
        <taxon>Flavobacterium</taxon>
    </lineage>
</organism>
<sequence length="178" mass="21237">MQQLITIKECQKSQLDLLFEIALQTYNDSYPYLWSDEGTWYLDAFYRKTEFEKELSAPNVFYFLVYDARKIIGYLKLKQNAIPPYPQELCTEIEKLYLLKEYTGKGIGKTLIKFIISLSKEHCRPVVWLKVMESSPAKYLYAKYGFKQTDKSYLDYPAMKKEYRWLLTMVYQIEDISV</sequence>
<dbReference type="CDD" id="cd04301">
    <property type="entry name" value="NAT_SF"/>
    <property type="match status" value="1"/>
</dbReference>
<evidence type="ECO:0000313" key="2">
    <source>
        <dbReference type="EMBL" id="MBW4361538.1"/>
    </source>
</evidence>
<comment type="caution">
    <text evidence="2">The sequence shown here is derived from an EMBL/GenBank/DDBJ whole genome shotgun (WGS) entry which is preliminary data.</text>
</comment>
<accession>A0ABS6XXY3</accession>
<feature type="domain" description="N-acetyltransferase" evidence="1">
    <location>
        <begin position="5"/>
        <end position="170"/>
    </location>
</feature>
<dbReference type="RefSeq" id="WP_219318038.1">
    <property type="nucleotide sequence ID" value="NZ_JAHWYN010000012.1"/>
</dbReference>
<gene>
    <name evidence="2" type="ORF">KZH69_13675</name>
</gene>
<dbReference type="InterPro" id="IPR000182">
    <property type="entry name" value="GNAT_dom"/>
</dbReference>
<evidence type="ECO:0000259" key="1">
    <source>
        <dbReference type="PROSITE" id="PS51186"/>
    </source>
</evidence>
<proteinExistence type="predicted"/>
<dbReference type="Pfam" id="PF00583">
    <property type="entry name" value="Acetyltransf_1"/>
    <property type="match status" value="1"/>
</dbReference>
<evidence type="ECO:0000313" key="3">
    <source>
        <dbReference type="Proteomes" id="UP000812031"/>
    </source>
</evidence>
<name>A0ABS6XXY3_9FLAO</name>
<dbReference type="EMBL" id="JAHWYN010000012">
    <property type="protein sequence ID" value="MBW4361538.1"/>
    <property type="molecule type" value="Genomic_DNA"/>
</dbReference>